<evidence type="ECO:0000313" key="2">
    <source>
        <dbReference type="Proteomes" id="UP000051950"/>
    </source>
</evidence>
<dbReference type="InterPro" id="IPR021457">
    <property type="entry name" value="DUF3108"/>
</dbReference>
<organism evidence="1 2">
    <name type="scientific">Pedobacter ginsenosidimutans</name>
    <dbReference type="NCBI Taxonomy" id="687842"/>
    <lineage>
        <taxon>Bacteria</taxon>
        <taxon>Pseudomonadati</taxon>
        <taxon>Bacteroidota</taxon>
        <taxon>Sphingobacteriia</taxon>
        <taxon>Sphingobacteriales</taxon>
        <taxon>Sphingobacteriaceae</taxon>
        <taxon>Pedobacter</taxon>
    </lineage>
</organism>
<reference evidence="1 2" key="1">
    <citation type="submission" date="2015-11" db="EMBL/GenBank/DDBJ databases">
        <title>Sequence of Pedobacter ginsenosidimutans.</title>
        <authorList>
            <person name="Carson E."/>
            <person name="Keyser V."/>
            <person name="Newman J."/>
            <person name="Miller J."/>
        </authorList>
    </citation>
    <scope>NUCLEOTIDE SEQUENCE [LARGE SCALE GENOMIC DNA]</scope>
    <source>
        <strain evidence="1 2">KACC 14530</strain>
    </source>
</reference>
<evidence type="ECO:0008006" key="3">
    <source>
        <dbReference type="Google" id="ProtNLM"/>
    </source>
</evidence>
<proteinExistence type="predicted"/>
<comment type="caution">
    <text evidence="1">The sequence shown here is derived from an EMBL/GenBank/DDBJ whole genome shotgun (WGS) entry which is preliminary data.</text>
</comment>
<sequence length="260" mass="30060">MHLNISTIKSLNQAVIKKIIRLLLLCAIPLFSYGQEIIIPKKNLVDKKWIKNQTYRMNWSMLKDTTRIIIGIVNTKVMALDNKVQVITEVKLKGQASSWIDSTIVRKSDLSPIYHSSYNAQRDMVIRFDKEINGFYRDKVTQKTTEINQKLQSNYFDSNFYPMLINWLPLKTDYKADINIYDYSPKTTGGIVKVHLLGVKEGRYLTAKSGERKVWIVELTDDIGGTGAKSIYQIDQITRQLYKQEISIGARKMEMVLLEE</sequence>
<dbReference type="OrthoDB" id="756873at2"/>
<dbReference type="Pfam" id="PF11306">
    <property type="entry name" value="DUF3108"/>
    <property type="match status" value="1"/>
</dbReference>
<accession>A0A0T5VNR5</accession>
<dbReference type="AlphaFoldDB" id="A0A0T5VNR5"/>
<evidence type="ECO:0000313" key="1">
    <source>
        <dbReference type="EMBL" id="KRT15507.1"/>
    </source>
</evidence>
<dbReference type="EMBL" id="LMZQ01000009">
    <property type="protein sequence ID" value="KRT15507.1"/>
    <property type="molecule type" value="Genomic_DNA"/>
</dbReference>
<gene>
    <name evidence="1" type="ORF">ASU31_14245</name>
</gene>
<dbReference type="Proteomes" id="UP000051950">
    <property type="component" value="Unassembled WGS sequence"/>
</dbReference>
<keyword evidence="2" id="KW-1185">Reference proteome</keyword>
<protein>
    <recommendedName>
        <fullName evidence="3">DUF3108 domain-containing protein</fullName>
    </recommendedName>
</protein>
<name>A0A0T5VNR5_9SPHI</name>
<dbReference type="RefSeq" id="WP_057932956.1">
    <property type="nucleotide sequence ID" value="NZ_LMZQ01000009.1"/>
</dbReference>